<feature type="transmembrane region" description="Helical" evidence="6">
    <location>
        <begin position="123"/>
        <end position="144"/>
    </location>
</feature>
<gene>
    <name evidence="7" type="ORF">GCM10007968_03030</name>
</gene>
<keyword evidence="7" id="KW-0131">Cell cycle</keyword>
<keyword evidence="4 6" id="KW-1133">Transmembrane helix</keyword>
<sequence length="531" mass="58025">MATSKIIRGTMILAVAAFISKFLGILFFIPYQAMTGYEGTFLYQFAYTPYAIILSISTMGLPLAVAKFVSKYNALGDYETGRRLLRSGLLLMSATGVLGFLCLFLGSPWIANLYGVGKTDVGNVVLVMRVVSIAIIIVPVMSLLRGYFQGFESMGPTAASQVAEQIVRVAFILISAFIVMVILHGSAVTAAALATFAAFVGAVAGLYVVMRYWVVRRPDARKNVQTRARRARISLLSMYRELTAYAVPFVAVGIALQLYQAIDQAMVFHYLHYGDNMLKIIIPDLTMNDQKFVMIPDTLATSLAASVVPAMIVSYAKRDLEDVNQKITQALQLVLFLTIPAVAGLSILGYTVHGLLIDISSPGLEIGGRILRWYAPSALFFSLFEVTASILQGINHQRTTLISLASGVILKLLLNPVCMLLFGMIGPIIATDIGYTVSIIINVATIRRTTGYRFSMIARQLSHIIAYTIIMLLSISLIFKLFGGTFPTSRGSAAIVLFLSIGVGCLVYLVLAKWTGLLRKIMGRSRPLRMR</sequence>
<evidence type="ECO:0000256" key="6">
    <source>
        <dbReference type="SAM" id="Phobius"/>
    </source>
</evidence>
<dbReference type="InterPro" id="IPR024923">
    <property type="entry name" value="PG_synth_SpoVB"/>
</dbReference>
<dbReference type="EMBL" id="BMOK01000001">
    <property type="protein sequence ID" value="GGL42497.1"/>
    <property type="molecule type" value="Genomic_DNA"/>
</dbReference>
<feature type="transmembrane region" description="Helical" evidence="6">
    <location>
        <begin position="89"/>
        <end position="111"/>
    </location>
</feature>
<evidence type="ECO:0000313" key="8">
    <source>
        <dbReference type="Proteomes" id="UP000654670"/>
    </source>
</evidence>
<feature type="transmembrane region" description="Helical" evidence="6">
    <location>
        <begin position="12"/>
        <end position="33"/>
    </location>
</feature>
<dbReference type="PANTHER" id="PTHR30250">
    <property type="entry name" value="PST FAMILY PREDICTED COLANIC ACID TRANSPORTER"/>
    <property type="match status" value="1"/>
</dbReference>
<dbReference type="AlphaFoldDB" id="A0A917RY98"/>
<reference evidence="7" key="1">
    <citation type="journal article" date="2014" name="Int. J. Syst. Evol. Microbiol.">
        <title>Complete genome sequence of Corynebacterium casei LMG S-19264T (=DSM 44701T), isolated from a smear-ripened cheese.</title>
        <authorList>
            <consortium name="US DOE Joint Genome Institute (JGI-PGF)"/>
            <person name="Walter F."/>
            <person name="Albersmeier A."/>
            <person name="Kalinowski J."/>
            <person name="Ruckert C."/>
        </authorList>
    </citation>
    <scope>NUCLEOTIDE SEQUENCE</scope>
    <source>
        <strain evidence="7">JCM 15325</strain>
    </source>
</reference>
<comment type="subcellular location">
    <subcellularLocation>
        <location evidence="1">Cell membrane</location>
        <topology evidence="1">Multi-pass membrane protein</topology>
    </subcellularLocation>
</comment>
<keyword evidence="7" id="KW-0132">Cell division</keyword>
<feature type="transmembrane region" description="Helical" evidence="6">
    <location>
        <begin position="373"/>
        <end position="394"/>
    </location>
</feature>
<dbReference type="InterPro" id="IPR050833">
    <property type="entry name" value="Poly_Biosynth_Transport"/>
</dbReference>
<evidence type="ECO:0000256" key="1">
    <source>
        <dbReference type="ARBA" id="ARBA00004651"/>
    </source>
</evidence>
<comment type="caution">
    <text evidence="7">The sequence shown here is derived from an EMBL/GenBank/DDBJ whole genome shotgun (WGS) entry which is preliminary data.</text>
</comment>
<accession>A0A917RY98</accession>
<dbReference type="PIRSF" id="PIRSF038958">
    <property type="entry name" value="PG_synth_SpoVB"/>
    <property type="match status" value="1"/>
</dbReference>
<evidence type="ECO:0000256" key="5">
    <source>
        <dbReference type="ARBA" id="ARBA00023136"/>
    </source>
</evidence>
<feature type="transmembrane region" description="Helical" evidence="6">
    <location>
        <begin position="165"/>
        <end position="184"/>
    </location>
</feature>
<evidence type="ECO:0000313" key="7">
    <source>
        <dbReference type="EMBL" id="GGL42497.1"/>
    </source>
</evidence>
<feature type="transmembrane region" description="Helical" evidence="6">
    <location>
        <begin position="190"/>
        <end position="214"/>
    </location>
</feature>
<evidence type="ECO:0000256" key="2">
    <source>
        <dbReference type="ARBA" id="ARBA00022475"/>
    </source>
</evidence>
<feature type="transmembrane region" description="Helical" evidence="6">
    <location>
        <begin position="494"/>
        <end position="516"/>
    </location>
</feature>
<feature type="transmembrane region" description="Helical" evidence="6">
    <location>
        <begin position="242"/>
        <end position="262"/>
    </location>
</feature>
<feature type="transmembrane region" description="Helical" evidence="6">
    <location>
        <begin position="401"/>
        <end position="422"/>
    </location>
</feature>
<keyword evidence="2" id="KW-1003">Cell membrane</keyword>
<feature type="transmembrane region" description="Helical" evidence="6">
    <location>
        <begin position="333"/>
        <end position="353"/>
    </location>
</feature>
<keyword evidence="5 6" id="KW-0472">Membrane</keyword>
<dbReference type="RefSeq" id="WP_188801166.1">
    <property type="nucleotide sequence ID" value="NZ_BMOK01000001.1"/>
</dbReference>
<feature type="transmembrane region" description="Helical" evidence="6">
    <location>
        <begin position="428"/>
        <end position="444"/>
    </location>
</feature>
<evidence type="ECO:0000256" key="4">
    <source>
        <dbReference type="ARBA" id="ARBA00022989"/>
    </source>
</evidence>
<feature type="transmembrane region" description="Helical" evidence="6">
    <location>
        <begin position="464"/>
        <end position="482"/>
    </location>
</feature>
<dbReference type="InterPro" id="IPR002797">
    <property type="entry name" value="Polysacc_synth"/>
</dbReference>
<dbReference type="CDD" id="cd13124">
    <property type="entry name" value="MATE_SpoVB_like"/>
    <property type="match status" value="1"/>
</dbReference>
<feature type="transmembrane region" description="Helical" evidence="6">
    <location>
        <begin position="293"/>
        <end position="313"/>
    </location>
</feature>
<organism evidence="7 8">
    <name type="scientific">Sporolactobacillus putidus</name>
    <dbReference type="NCBI Taxonomy" id="492735"/>
    <lineage>
        <taxon>Bacteria</taxon>
        <taxon>Bacillati</taxon>
        <taxon>Bacillota</taxon>
        <taxon>Bacilli</taxon>
        <taxon>Bacillales</taxon>
        <taxon>Sporolactobacillaceae</taxon>
        <taxon>Sporolactobacillus</taxon>
    </lineage>
</organism>
<dbReference type="PANTHER" id="PTHR30250:SF21">
    <property type="entry name" value="LIPID II FLIPPASE MURJ"/>
    <property type="match status" value="1"/>
</dbReference>
<proteinExistence type="predicted"/>
<protein>
    <submittedName>
        <fullName evidence="7">Cell division protein</fullName>
    </submittedName>
</protein>
<dbReference type="Pfam" id="PF01943">
    <property type="entry name" value="Polysacc_synt"/>
    <property type="match status" value="1"/>
</dbReference>
<name>A0A917RY98_9BACL</name>
<reference evidence="7" key="2">
    <citation type="submission" date="2020-09" db="EMBL/GenBank/DDBJ databases">
        <authorList>
            <person name="Sun Q."/>
            <person name="Ohkuma M."/>
        </authorList>
    </citation>
    <scope>NUCLEOTIDE SEQUENCE</scope>
    <source>
        <strain evidence="7">JCM 15325</strain>
    </source>
</reference>
<keyword evidence="3 6" id="KW-0812">Transmembrane</keyword>
<dbReference type="GO" id="GO:0051301">
    <property type="term" value="P:cell division"/>
    <property type="evidence" value="ECO:0007669"/>
    <property type="project" value="UniProtKB-KW"/>
</dbReference>
<dbReference type="GO" id="GO:0005886">
    <property type="term" value="C:plasma membrane"/>
    <property type="evidence" value="ECO:0007669"/>
    <property type="project" value="UniProtKB-SubCell"/>
</dbReference>
<keyword evidence="8" id="KW-1185">Reference proteome</keyword>
<feature type="transmembrane region" description="Helical" evidence="6">
    <location>
        <begin position="45"/>
        <end position="69"/>
    </location>
</feature>
<evidence type="ECO:0000256" key="3">
    <source>
        <dbReference type="ARBA" id="ARBA00022692"/>
    </source>
</evidence>
<dbReference type="Proteomes" id="UP000654670">
    <property type="component" value="Unassembled WGS sequence"/>
</dbReference>